<dbReference type="Proteomes" id="UP000639772">
    <property type="component" value="Chromosome 7"/>
</dbReference>
<reference evidence="5 6" key="1">
    <citation type="journal article" date="2020" name="Nat. Food">
        <title>A phased Vanilla planifolia genome enables genetic improvement of flavour and production.</title>
        <authorList>
            <person name="Hasing T."/>
            <person name="Tang H."/>
            <person name="Brym M."/>
            <person name="Khazi F."/>
            <person name="Huang T."/>
            <person name="Chambers A.H."/>
        </authorList>
    </citation>
    <scope>NUCLEOTIDE SEQUENCE [LARGE SCALE GENOMIC DNA]</scope>
    <source>
        <tissue evidence="3">Leaf</tissue>
    </source>
</reference>
<dbReference type="AlphaFoldDB" id="A0A835QRB3"/>
<dbReference type="NCBIfam" id="TIGR00741">
    <property type="entry name" value="yfiA"/>
    <property type="match status" value="1"/>
</dbReference>
<dbReference type="SUPFAM" id="SSF69754">
    <property type="entry name" value="Ribosome binding protein Y (YfiA homologue)"/>
    <property type="match status" value="1"/>
</dbReference>
<dbReference type="Proteomes" id="UP000636800">
    <property type="component" value="Chromosome 7"/>
</dbReference>
<dbReference type="Gene3D" id="3.30.160.100">
    <property type="entry name" value="Ribosome hibernation promotion factor-like"/>
    <property type="match status" value="1"/>
</dbReference>
<dbReference type="CDD" id="cd00552">
    <property type="entry name" value="RaiA"/>
    <property type="match status" value="1"/>
</dbReference>
<proteinExistence type="inferred from homology"/>
<dbReference type="Gene3D" id="3.30.505.50">
    <property type="entry name" value="Sigma 54 modulation/S30EA ribosomal protein, C-terminal domain"/>
    <property type="match status" value="1"/>
</dbReference>
<keyword evidence="1" id="KW-0810">Translation regulation</keyword>
<dbReference type="FunFam" id="3.30.160.100:FF:000006">
    <property type="entry name" value="Ribosome-binding factor PSRP1, chloroplastic"/>
    <property type="match status" value="1"/>
</dbReference>
<organism evidence="3 5">
    <name type="scientific">Vanilla planifolia</name>
    <name type="common">Vanilla</name>
    <dbReference type="NCBI Taxonomy" id="51239"/>
    <lineage>
        <taxon>Eukaryota</taxon>
        <taxon>Viridiplantae</taxon>
        <taxon>Streptophyta</taxon>
        <taxon>Embryophyta</taxon>
        <taxon>Tracheophyta</taxon>
        <taxon>Spermatophyta</taxon>
        <taxon>Magnoliopsida</taxon>
        <taxon>Liliopsida</taxon>
        <taxon>Asparagales</taxon>
        <taxon>Orchidaceae</taxon>
        <taxon>Vanilloideae</taxon>
        <taxon>Vanilleae</taxon>
        <taxon>Vanilla</taxon>
    </lineage>
</organism>
<dbReference type="InterPro" id="IPR003489">
    <property type="entry name" value="RHF/RaiA"/>
</dbReference>
<gene>
    <name evidence="4" type="ORF">HPP92_014616</name>
    <name evidence="3" type="ORF">HPP92_015050</name>
</gene>
<dbReference type="InterPro" id="IPR032528">
    <property type="entry name" value="Ribosom_S30AE_C"/>
</dbReference>
<comment type="caution">
    <text evidence="3">The sequence shown here is derived from an EMBL/GenBank/DDBJ whole genome shotgun (WGS) entry which is preliminary data.</text>
</comment>
<sequence>MATIPCASGYIGRGRHLCYSRSPSLPPPILQYKTLTSNAYSFPCFHSDFLGKPSASFLLVSPSRLTELSTRSRRLTVLMSWDGPLSSVRLIIQGKNLELTDSVKSYIEEKLGKVVQKHSYLVREVDVRLSARGGEFGRGPRARRCEVTLFSKKHGVIRAEEESETVYGSIDLVSSIIQRKLRKIKEKATDHGRHMKGFKRQKLWDPYESVDEEEVEEVEEVEKEVAGFAPEEYDGSVNDEVVRTKYFEMPPLTVEEAIQQMENIDHDFFGFQNEETGQINILYKRKEGGYGLIIPKEGKNQRYERVLVSPDEPVAEQQINS</sequence>
<dbReference type="Pfam" id="PF02482">
    <property type="entry name" value="Ribosomal_S30AE"/>
    <property type="match status" value="1"/>
</dbReference>
<keyword evidence="5" id="KW-1185">Reference proteome</keyword>
<accession>A0A835QRB3</accession>
<protein>
    <recommendedName>
        <fullName evidence="2">Sigma 54 modulation/S30EA ribosomal protein C-terminal domain-containing protein</fullName>
    </recommendedName>
</protein>
<evidence type="ECO:0000256" key="1">
    <source>
        <dbReference type="ARBA" id="ARBA00022845"/>
    </source>
</evidence>
<name>A0A835QRB3_VANPL</name>
<evidence type="ECO:0000313" key="4">
    <source>
        <dbReference type="EMBL" id="KAG0474930.1"/>
    </source>
</evidence>
<dbReference type="InterPro" id="IPR050574">
    <property type="entry name" value="HPF/YfiA_ribosome-assoc"/>
</dbReference>
<dbReference type="PANTHER" id="PTHR33231">
    <property type="entry name" value="30S RIBOSOMAL PROTEIN"/>
    <property type="match status" value="1"/>
</dbReference>
<evidence type="ECO:0000313" key="3">
    <source>
        <dbReference type="EMBL" id="KAG0473193.1"/>
    </source>
</evidence>
<dbReference type="GO" id="GO:0043024">
    <property type="term" value="F:ribosomal small subunit binding"/>
    <property type="evidence" value="ECO:0007669"/>
    <property type="project" value="TreeGrafter"/>
</dbReference>
<feature type="domain" description="Sigma 54 modulation/S30EA ribosomal protein C-terminal" evidence="2">
    <location>
        <begin position="239"/>
        <end position="292"/>
    </location>
</feature>
<dbReference type="InterPro" id="IPR036567">
    <property type="entry name" value="RHF-like"/>
</dbReference>
<evidence type="ECO:0000313" key="6">
    <source>
        <dbReference type="Proteomes" id="UP000639772"/>
    </source>
</evidence>
<dbReference type="InterPro" id="IPR034694">
    <property type="entry name" value="HPF_long/plastid"/>
</dbReference>
<dbReference type="FunFam" id="3.30.505.50:FF:000003">
    <property type="entry name" value="ribosome-binding factor PSRP1, chloroplastic"/>
    <property type="match status" value="1"/>
</dbReference>
<evidence type="ECO:0000313" key="5">
    <source>
        <dbReference type="Proteomes" id="UP000636800"/>
    </source>
</evidence>
<dbReference type="OrthoDB" id="10253151at2759"/>
<dbReference type="InterPro" id="IPR038416">
    <property type="entry name" value="Ribosom_S30AE_C_sf"/>
</dbReference>
<dbReference type="HAMAP" id="MF_00839">
    <property type="entry name" value="HPF"/>
    <property type="match status" value="1"/>
</dbReference>
<dbReference type="GO" id="GO:0045900">
    <property type="term" value="P:negative regulation of translational elongation"/>
    <property type="evidence" value="ECO:0007669"/>
    <property type="project" value="TreeGrafter"/>
</dbReference>
<dbReference type="PANTHER" id="PTHR33231:SF1">
    <property type="entry name" value="30S RIBOSOMAL PROTEIN"/>
    <property type="match status" value="1"/>
</dbReference>
<evidence type="ECO:0000259" key="2">
    <source>
        <dbReference type="Pfam" id="PF16321"/>
    </source>
</evidence>
<dbReference type="EMBL" id="JADCNL010000007">
    <property type="protein sequence ID" value="KAG0473193.1"/>
    <property type="molecule type" value="Genomic_DNA"/>
</dbReference>
<dbReference type="Pfam" id="PF16321">
    <property type="entry name" value="Ribosom_S30AE_C"/>
    <property type="match status" value="1"/>
</dbReference>
<dbReference type="GO" id="GO:0022627">
    <property type="term" value="C:cytosolic small ribosomal subunit"/>
    <property type="evidence" value="ECO:0007669"/>
    <property type="project" value="TreeGrafter"/>
</dbReference>
<dbReference type="EMBL" id="JADCNM010000007">
    <property type="protein sequence ID" value="KAG0474930.1"/>
    <property type="molecule type" value="Genomic_DNA"/>
</dbReference>